<dbReference type="Gene3D" id="3.30.70.940">
    <property type="entry name" value="NusG, N-terminal domain"/>
    <property type="match status" value="1"/>
</dbReference>
<organism evidence="1 2">
    <name type="scientific">Terricaulis silvestris</name>
    <dbReference type="NCBI Taxonomy" id="2686094"/>
    <lineage>
        <taxon>Bacteria</taxon>
        <taxon>Pseudomonadati</taxon>
        <taxon>Pseudomonadota</taxon>
        <taxon>Alphaproteobacteria</taxon>
        <taxon>Caulobacterales</taxon>
        <taxon>Caulobacteraceae</taxon>
        <taxon>Terricaulis</taxon>
    </lineage>
</organism>
<sequence length="89" mass="9204">MGLIKANDRPLATPAGLVQTLIAASGADGMLDLSRSLRPGAAARVIGGPFADQLAIVERMTGPDRVRVLLSIMNQTVPVEVERGALAAI</sequence>
<dbReference type="InterPro" id="IPR036735">
    <property type="entry name" value="NGN_dom_sf"/>
</dbReference>
<reference evidence="2" key="1">
    <citation type="submission" date="2019-12" db="EMBL/GenBank/DDBJ databases">
        <title>Complete genome of Terracaulis silvestris 0127_4.</title>
        <authorList>
            <person name="Vieira S."/>
            <person name="Riedel T."/>
            <person name="Sproer C."/>
            <person name="Pascual J."/>
            <person name="Boedeker C."/>
            <person name="Overmann J."/>
        </authorList>
    </citation>
    <scope>NUCLEOTIDE SEQUENCE [LARGE SCALE GENOMIC DNA]</scope>
    <source>
        <strain evidence="2">0127_4</strain>
    </source>
</reference>
<accession>A0A6I6MI94</accession>
<dbReference type="KEGG" id="tsv:DSM104635_00201"/>
<keyword evidence="2" id="KW-1185">Reference proteome</keyword>
<dbReference type="InterPro" id="IPR008991">
    <property type="entry name" value="Translation_prot_SH3-like_sf"/>
</dbReference>
<dbReference type="EMBL" id="CP047045">
    <property type="protein sequence ID" value="QGZ93391.1"/>
    <property type="molecule type" value="Genomic_DNA"/>
</dbReference>
<name>A0A6I6MI94_9CAUL</name>
<proteinExistence type="predicted"/>
<dbReference type="AlphaFoldDB" id="A0A6I6MI94"/>
<evidence type="ECO:0000313" key="2">
    <source>
        <dbReference type="Proteomes" id="UP000431269"/>
    </source>
</evidence>
<dbReference type="GO" id="GO:0006354">
    <property type="term" value="P:DNA-templated transcription elongation"/>
    <property type="evidence" value="ECO:0007669"/>
    <property type="project" value="InterPro"/>
</dbReference>
<gene>
    <name evidence="1" type="ORF">DSM104635_00201</name>
</gene>
<protein>
    <recommendedName>
        <fullName evidence="3">Transcription antitermination protein NusG</fullName>
    </recommendedName>
</protein>
<evidence type="ECO:0000313" key="1">
    <source>
        <dbReference type="EMBL" id="QGZ93391.1"/>
    </source>
</evidence>
<evidence type="ECO:0008006" key="3">
    <source>
        <dbReference type="Google" id="ProtNLM"/>
    </source>
</evidence>
<dbReference type="Proteomes" id="UP000431269">
    <property type="component" value="Chromosome"/>
</dbReference>
<dbReference type="SUPFAM" id="SSF50104">
    <property type="entry name" value="Translation proteins SH3-like domain"/>
    <property type="match status" value="1"/>
</dbReference>
<dbReference type="CDD" id="cd06091">
    <property type="entry name" value="KOW_NusG"/>
    <property type="match status" value="1"/>
</dbReference>